<dbReference type="Proteomes" id="UP000094379">
    <property type="component" value="Unassembled WGS sequence"/>
</dbReference>
<evidence type="ECO:0000313" key="1">
    <source>
        <dbReference type="EMBL" id="ODN67554.1"/>
    </source>
</evidence>
<keyword evidence="2" id="KW-1185">Reference proteome</keyword>
<comment type="caution">
    <text evidence="1">The sequence shown here is derived from an EMBL/GenBank/DDBJ whole genome shotgun (WGS) entry which is preliminary data.</text>
</comment>
<dbReference type="AlphaFoldDB" id="A0A1E3GU61"/>
<protein>
    <submittedName>
        <fullName evidence="1">Uncharacterized protein</fullName>
    </submittedName>
</protein>
<reference evidence="1 2" key="1">
    <citation type="submission" date="2016-07" db="EMBL/GenBank/DDBJ databases">
        <title>Draft Genome Sequence of Methylophaga muralis Bur 1.</title>
        <authorList>
            <person name="Vasilenko O.V."/>
            <person name="Doronina N.V."/>
            <person name="Shmareva M.N."/>
            <person name="Tarlachkov S.V."/>
            <person name="Mustakhimov I."/>
            <person name="Trotsenko Y.A."/>
        </authorList>
    </citation>
    <scope>NUCLEOTIDE SEQUENCE [LARGE SCALE GENOMIC DNA]</scope>
    <source>
        <strain evidence="1 2">Bur 1</strain>
    </source>
</reference>
<sequence length="33" mass="3726">MEKIEDISAETTDVTAANSGSVKRFVKYFFRGK</sequence>
<proteinExistence type="predicted"/>
<name>A0A1E3GU61_9GAMM</name>
<gene>
    <name evidence="1" type="ORF">A9E74_00662</name>
</gene>
<dbReference type="EMBL" id="MCRI01000004">
    <property type="protein sequence ID" value="ODN67554.1"/>
    <property type="molecule type" value="Genomic_DNA"/>
</dbReference>
<accession>A0A1E3GU61</accession>
<organism evidence="1 2">
    <name type="scientific">Methylophaga muralis</name>
    <dbReference type="NCBI Taxonomy" id="291169"/>
    <lineage>
        <taxon>Bacteria</taxon>
        <taxon>Pseudomonadati</taxon>
        <taxon>Pseudomonadota</taxon>
        <taxon>Gammaproteobacteria</taxon>
        <taxon>Thiotrichales</taxon>
        <taxon>Piscirickettsiaceae</taxon>
        <taxon>Methylophaga</taxon>
    </lineage>
</organism>
<evidence type="ECO:0000313" key="2">
    <source>
        <dbReference type="Proteomes" id="UP000094379"/>
    </source>
</evidence>